<name>A0A229USP5_9BACL</name>
<organism evidence="2 3">
    <name type="scientific">Paenibacillus rigui</name>
    <dbReference type="NCBI Taxonomy" id="554312"/>
    <lineage>
        <taxon>Bacteria</taxon>
        <taxon>Bacillati</taxon>
        <taxon>Bacillota</taxon>
        <taxon>Bacilli</taxon>
        <taxon>Bacillales</taxon>
        <taxon>Paenibacillaceae</taxon>
        <taxon>Paenibacillus</taxon>
    </lineage>
</organism>
<reference evidence="2 3" key="1">
    <citation type="submission" date="2017-07" db="EMBL/GenBank/DDBJ databases">
        <title>Genome sequencing and assembly of Paenibacillus rigui.</title>
        <authorList>
            <person name="Mayilraj S."/>
        </authorList>
    </citation>
    <scope>NUCLEOTIDE SEQUENCE [LARGE SCALE GENOMIC DNA]</scope>
    <source>
        <strain evidence="2 3">JCM 16352</strain>
    </source>
</reference>
<dbReference type="InterPro" id="IPR014867">
    <property type="entry name" value="Spore_coat_CotH_CotH2/3/7"/>
</dbReference>
<accession>A0A229USP5</accession>
<dbReference type="Proteomes" id="UP000215509">
    <property type="component" value="Unassembled WGS sequence"/>
</dbReference>
<evidence type="ECO:0000313" key="2">
    <source>
        <dbReference type="EMBL" id="OXM86657.1"/>
    </source>
</evidence>
<keyword evidence="3" id="KW-1185">Reference proteome</keyword>
<dbReference type="RefSeq" id="WP_094014604.1">
    <property type="nucleotide sequence ID" value="NZ_NMQW01000013.1"/>
</dbReference>
<evidence type="ECO:0008006" key="4">
    <source>
        <dbReference type="Google" id="ProtNLM"/>
    </source>
</evidence>
<dbReference type="AlphaFoldDB" id="A0A229USP5"/>
<dbReference type="OrthoDB" id="9806464at2"/>
<evidence type="ECO:0000313" key="3">
    <source>
        <dbReference type="Proteomes" id="UP000215509"/>
    </source>
</evidence>
<dbReference type="Pfam" id="PF08757">
    <property type="entry name" value="CotH"/>
    <property type="match status" value="1"/>
</dbReference>
<gene>
    <name evidence="2" type="ORF">CF651_09425</name>
</gene>
<feature type="region of interest" description="Disordered" evidence="1">
    <location>
        <begin position="33"/>
        <end position="53"/>
    </location>
</feature>
<proteinExistence type="predicted"/>
<protein>
    <recommendedName>
        <fullName evidence="4">Spore coat protein CotH</fullName>
    </recommendedName>
</protein>
<comment type="caution">
    <text evidence="2">The sequence shown here is derived from an EMBL/GenBank/DDBJ whole genome shotgun (WGS) entry which is preliminary data.</text>
</comment>
<dbReference type="EMBL" id="NMQW01000013">
    <property type="protein sequence ID" value="OXM86657.1"/>
    <property type="molecule type" value="Genomic_DNA"/>
</dbReference>
<evidence type="ECO:0000256" key="1">
    <source>
        <dbReference type="SAM" id="MobiDB-lite"/>
    </source>
</evidence>
<sequence length="453" mass="51467">MMRRSIRWILYGAAGVIAITGILFFSQAALKGGSHDGQRETPPAPAKETETGKPVSRLPVVVIKANPDDLWSQDRGIYEMGEHASSKYPYKGANFWADRSIPVEMTLRAPDGEVQATGQGDAKIFGGNTRTLPQKALAVDFGKKGLNYPLFPQFKEIGTYHSIVLRNSGQDFAKTHFRDGMVSELLLPTGIDAQAYRPVIVYYNEKYMGVHDLREKIDTAFLADHHGGDAKQIDLLESNGTVKSGDREDFNSLLQLLDTGDVGNPETYRQIGQRIDIQNFIDYIVTEVYIANTDWPGHNIRYWKSSASGSKWRWIVYDTDESFINSQDDTLLRLIASKKAQNTNKPAHLAPYMLNKLLQNEEFHQLFIERFAYHMNHTFDPEHVVSVITAIEEELAPEMPEHLQKWGGTMEQWRSKVEEMKHFAKERPSFMFKQLQTGLHLTDSESKLFHISQ</sequence>